<dbReference type="InterPro" id="IPR027417">
    <property type="entry name" value="P-loop_NTPase"/>
</dbReference>
<comment type="caution">
    <text evidence="5">The sequence shown here is derived from an EMBL/GenBank/DDBJ whole genome shotgun (WGS) entry which is preliminary data.</text>
</comment>
<gene>
    <name evidence="5" type="ORF">ACFSJG_22455</name>
</gene>
<dbReference type="InterPro" id="IPR005158">
    <property type="entry name" value="BTAD"/>
</dbReference>
<dbReference type="InterPro" id="IPR016032">
    <property type="entry name" value="Sig_transdc_resp-reg_C-effctor"/>
</dbReference>
<feature type="domain" description="OmpR/PhoB-type" evidence="4">
    <location>
        <begin position="3"/>
        <end position="104"/>
    </location>
</feature>
<proteinExistence type="inferred from homology"/>
<dbReference type="InterPro" id="IPR049945">
    <property type="entry name" value="AAA_22"/>
</dbReference>
<dbReference type="SMART" id="SM00382">
    <property type="entry name" value="AAA"/>
    <property type="match status" value="1"/>
</dbReference>
<dbReference type="SMART" id="SM00862">
    <property type="entry name" value="Trans_reg_C"/>
    <property type="match status" value="1"/>
</dbReference>
<dbReference type="SUPFAM" id="SSF46894">
    <property type="entry name" value="C-terminal effector domain of the bipartite response regulators"/>
    <property type="match status" value="1"/>
</dbReference>
<dbReference type="InterPro" id="IPR058852">
    <property type="entry name" value="HTH_77"/>
</dbReference>
<dbReference type="SUPFAM" id="SSF52540">
    <property type="entry name" value="P-loop containing nucleoside triphosphate hydrolases"/>
    <property type="match status" value="1"/>
</dbReference>
<comment type="similarity">
    <text evidence="1">Belongs to the AfsR/DnrI/RedD regulatory family.</text>
</comment>
<evidence type="ECO:0000256" key="1">
    <source>
        <dbReference type="ARBA" id="ARBA00005820"/>
    </source>
</evidence>
<dbReference type="Pfam" id="PF03704">
    <property type="entry name" value="BTAD"/>
    <property type="match status" value="1"/>
</dbReference>
<keyword evidence="6" id="KW-1185">Reference proteome</keyword>
<dbReference type="SMART" id="SM01043">
    <property type="entry name" value="BTAD"/>
    <property type="match status" value="1"/>
</dbReference>
<dbReference type="Gene3D" id="1.10.10.10">
    <property type="entry name" value="Winged helix-like DNA-binding domain superfamily/Winged helix DNA-binding domain"/>
    <property type="match status" value="1"/>
</dbReference>
<dbReference type="Pfam" id="PF25872">
    <property type="entry name" value="HTH_77"/>
    <property type="match status" value="1"/>
</dbReference>
<dbReference type="RefSeq" id="WP_378487441.1">
    <property type="nucleotide sequence ID" value="NZ_JBHUFB010000020.1"/>
</dbReference>
<dbReference type="PROSITE" id="PS51755">
    <property type="entry name" value="OMPR_PHOB"/>
    <property type="match status" value="1"/>
</dbReference>
<reference evidence="6" key="1">
    <citation type="journal article" date="2019" name="Int. J. Syst. Evol. Microbiol.">
        <title>The Global Catalogue of Microorganisms (GCM) 10K type strain sequencing project: providing services to taxonomists for standard genome sequencing and annotation.</title>
        <authorList>
            <consortium name="The Broad Institute Genomics Platform"/>
            <consortium name="The Broad Institute Genome Sequencing Center for Infectious Disease"/>
            <person name="Wu L."/>
            <person name="Ma J."/>
        </authorList>
    </citation>
    <scope>NUCLEOTIDE SEQUENCE [LARGE SCALE GENOMIC DNA]</scope>
    <source>
        <strain evidence="6">DT72</strain>
    </source>
</reference>
<sequence length="1097" mass="115386">MQPDSIDLAQDAPAGVVVGLLGPVVTRRGGDLAVVAGSRARSLLVALARRPGSFRSAAALIEDVWGDDPPRSPANALHTQISRLRGVLPDGAVESGPAGYRLTLTRAQVDLTLVRALEQQAQQSHADGDHRSAVDTARRARSLWRGDPGGDLPAGELAEGLEAEAAARADALDAVELAALVAGGQARQALPLARSVAARRPLDEQAHGQLMLALAEAGLTGEALAVFADLRARLAQELGADPSPQLVAVNTALLTGTAAVPQPVVIESDAPSLPGPVGSAIGLRAAPNPLIGRDGDLSAVEHLLASGRVVTVLGPGGTGKTRLAHELGRRASGTRAVTLVELAALRSGADVVAAISATLGVGEVELAPGTDLTRVRVHDARSRLRDALGSRPSLLILDNCEHLIDDVAEVVADLVAATDQLTVLATSRAPMAITAEAVYPLPPLAVDEKSSPATELFRVRARSVRPSVQLDDAEVARLCRTLDGLPLAIELAAARVRTMTVEDINTRLADRFALLRAGDRTSPQRHRTLHAVIDWSWNLLDLPQRAALCRLCRFPGGFTLDAAIAVGEWGDVDDVVAAIEGLVNQSLLTVVENGSDLRYHMLETVREFGEEQLALADAAERDEVAARMRTWAAEFALGALRGFLDGDQLAVTHRVEAEHDNLVAALRQALAAREVPTALSVFPVLAASWSLRGAHSEVSVWSTRLRTLDLRASSADAPGNALAVSYLLIGAHSAFSGDVRTLAGARVRLRDIVRTRDDLDPVVALGASLVASRVGGYGLARMLSRAVHDGDGPVRTIALLSRANLRENMGDLRGSAVDARAALRLAREAGETWTTASVCQHLGSLEAQTARYEAALEHYREAAEMMRGLHAFDESVTLYSYTAGCLVGLGRLDEARRELDRAAPLLAMVEEVPIGPARGGQASVAVSRAELDLASGDVDAGLRGYRHALELAGMSGEPGAADPFASMVLAAVVDAHVLAGRPGEITATVDRFLTRVLGDLGPGGHADLPQTGAVACAIGSHDVALGDESGLRLLALATRVAPRQDFPSMQLSLHLDRARAELGSERVDAALAEAARVPRTTAREEILEALRARAHFR</sequence>
<evidence type="ECO:0000313" key="5">
    <source>
        <dbReference type="EMBL" id="MFD1814989.1"/>
    </source>
</evidence>
<dbReference type="InterPro" id="IPR036388">
    <property type="entry name" value="WH-like_DNA-bd_sf"/>
</dbReference>
<dbReference type="Pfam" id="PF00486">
    <property type="entry name" value="Trans_reg_C"/>
    <property type="match status" value="1"/>
</dbReference>
<dbReference type="InterPro" id="IPR011990">
    <property type="entry name" value="TPR-like_helical_dom_sf"/>
</dbReference>
<dbReference type="InterPro" id="IPR001867">
    <property type="entry name" value="OmpR/PhoB-type_DNA-bd"/>
</dbReference>
<evidence type="ECO:0000256" key="3">
    <source>
        <dbReference type="PROSITE-ProRule" id="PRU01091"/>
    </source>
</evidence>
<evidence type="ECO:0000256" key="2">
    <source>
        <dbReference type="ARBA" id="ARBA00023125"/>
    </source>
</evidence>
<dbReference type="InterPro" id="IPR003593">
    <property type="entry name" value="AAA+_ATPase"/>
</dbReference>
<name>A0ABW4P9R9_9NOCA</name>
<dbReference type="PANTHER" id="PTHR47691">
    <property type="entry name" value="REGULATOR-RELATED"/>
    <property type="match status" value="1"/>
</dbReference>
<dbReference type="PRINTS" id="PR00364">
    <property type="entry name" value="DISEASERSIST"/>
</dbReference>
<protein>
    <submittedName>
        <fullName evidence="5">BTAD domain-containing putative transcriptional regulator</fullName>
    </submittedName>
</protein>
<dbReference type="InterPro" id="IPR019734">
    <property type="entry name" value="TPR_rpt"/>
</dbReference>
<dbReference type="SMART" id="SM00028">
    <property type="entry name" value="TPR"/>
    <property type="match status" value="3"/>
</dbReference>
<organism evidence="5 6">
    <name type="scientific">Rhodococcus gannanensis</name>
    <dbReference type="NCBI Taxonomy" id="1960308"/>
    <lineage>
        <taxon>Bacteria</taxon>
        <taxon>Bacillati</taxon>
        <taxon>Actinomycetota</taxon>
        <taxon>Actinomycetes</taxon>
        <taxon>Mycobacteriales</taxon>
        <taxon>Nocardiaceae</taxon>
        <taxon>Rhodococcus</taxon>
    </lineage>
</organism>
<dbReference type="Gene3D" id="1.25.40.10">
    <property type="entry name" value="Tetratricopeptide repeat domain"/>
    <property type="match status" value="2"/>
</dbReference>
<dbReference type="SUPFAM" id="SSF48452">
    <property type="entry name" value="TPR-like"/>
    <property type="match status" value="2"/>
</dbReference>
<accession>A0ABW4P9R9</accession>
<feature type="DNA-binding region" description="OmpR/PhoB-type" evidence="3">
    <location>
        <begin position="3"/>
        <end position="104"/>
    </location>
</feature>
<keyword evidence="2 3" id="KW-0238">DNA-binding</keyword>
<dbReference type="CDD" id="cd15831">
    <property type="entry name" value="BTAD"/>
    <property type="match status" value="1"/>
</dbReference>
<evidence type="ECO:0000313" key="6">
    <source>
        <dbReference type="Proteomes" id="UP001597286"/>
    </source>
</evidence>
<dbReference type="Proteomes" id="UP001597286">
    <property type="component" value="Unassembled WGS sequence"/>
</dbReference>
<dbReference type="PANTHER" id="PTHR47691:SF3">
    <property type="entry name" value="HTH-TYPE TRANSCRIPTIONAL REGULATOR RV0890C-RELATED"/>
    <property type="match status" value="1"/>
</dbReference>
<dbReference type="EMBL" id="JBHUFB010000020">
    <property type="protein sequence ID" value="MFD1814989.1"/>
    <property type="molecule type" value="Genomic_DNA"/>
</dbReference>
<dbReference type="Gene3D" id="3.40.50.300">
    <property type="entry name" value="P-loop containing nucleotide triphosphate hydrolases"/>
    <property type="match status" value="1"/>
</dbReference>
<dbReference type="Pfam" id="PF13401">
    <property type="entry name" value="AAA_22"/>
    <property type="match status" value="1"/>
</dbReference>
<evidence type="ECO:0000259" key="4">
    <source>
        <dbReference type="PROSITE" id="PS51755"/>
    </source>
</evidence>